<dbReference type="Gene3D" id="2.30.42.10">
    <property type="match status" value="1"/>
</dbReference>
<evidence type="ECO:0008006" key="3">
    <source>
        <dbReference type="Google" id="ProtNLM"/>
    </source>
</evidence>
<dbReference type="OrthoDB" id="4217619at2759"/>
<dbReference type="Proteomes" id="UP000195402">
    <property type="component" value="Unassembled WGS sequence"/>
</dbReference>
<dbReference type="PANTHER" id="PTHR47389">
    <property type="entry name" value="OS09G0436400 PROTEIN"/>
    <property type="match status" value="1"/>
</dbReference>
<dbReference type="STRING" id="56857.A0A200QVY9"/>
<dbReference type="PANTHER" id="PTHR47389:SF4">
    <property type="entry name" value="OS09G0436400 PROTEIN"/>
    <property type="match status" value="1"/>
</dbReference>
<organism evidence="1 2">
    <name type="scientific">Macleaya cordata</name>
    <name type="common">Five-seeded plume-poppy</name>
    <name type="synonym">Bocconia cordata</name>
    <dbReference type="NCBI Taxonomy" id="56857"/>
    <lineage>
        <taxon>Eukaryota</taxon>
        <taxon>Viridiplantae</taxon>
        <taxon>Streptophyta</taxon>
        <taxon>Embryophyta</taxon>
        <taxon>Tracheophyta</taxon>
        <taxon>Spermatophyta</taxon>
        <taxon>Magnoliopsida</taxon>
        <taxon>Ranunculales</taxon>
        <taxon>Papaveraceae</taxon>
        <taxon>Papaveroideae</taxon>
        <taxon>Macleaya</taxon>
    </lineage>
</organism>
<dbReference type="SUPFAM" id="SSF50494">
    <property type="entry name" value="Trypsin-like serine proteases"/>
    <property type="match status" value="1"/>
</dbReference>
<dbReference type="SUPFAM" id="SSF50156">
    <property type="entry name" value="PDZ domain-like"/>
    <property type="match status" value="1"/>
</dbReference>
<dbReference type="InterPro" id="IPR036034">
    <property type="entry name" value="PDZ_sf"/>
</dbReference>
<dbReference type="EMBL" id="MVGT01001027">
    <property type="protein sequence ID" value="OVA14637.1"/>
    <property type="molecule type" value="Genomic_DNA"/>
</dbReference>
<sequence>MSLSRSYIINANSFYEEFDKYLYPTMYLNIDAKRAALKASASVVSVVSLSDCEDVNGTYVSTILTSASLLRPFTELDINDIKIDVQLSDGRLFDGQIYTYDFHYNIAAIKVESDALLPIANLRILDDSIRIDPNESYSFNLCPGEMVVALGRYFEKPNDLMVAPGTLRRFCRPWLGMVMTNLYAASVGKLEKIIQKFPKIFKGVIVEKVIQGSPADRAGLLRHDVIVQCNENSVQNFFGGTLP</sequence>
<keyword evidence="2" id="KW-1185">Reference proteome</keyword>
<dbReference type="AlphaFoldDB" id="A0A200QVY9"/>
<name>A0A200QVY9_MACCD</name>
<dbReference type="InterPro" id="IPR009003">
    <property type="entry name" value="Peptidase_S1_PA"/>
</dbReference>
<gene>
    <name evidence="1" type="ORF">BVC80_1815g42</name>
</gene>
<accession>A0A200QVY9</accession>
<evidence type="ECO:0000313" key="2">
    <source>
        <dbReference type="Proteomes" id="UP000195402"/>
    </source>
</evidence>
<comment type="caution">
    <text evidence="1">The sequence shown here is derived from an EMBL/GenBank/DDBJ whole genome shotgun (WGS) entry which is preliminary data.</text>
</comment>
<protein>
    <recommendedName>
        <fullName evidence="3">PDZ domain</fullName>
    </recommendedName>
</protein>
<proteinExistence type="predicted"/>
<reference evidence="1 2" key="1">
    <citation type="journal article" date="2017" name="Mol. Plant">
        <title>The Genome of Medicinal Plant Macleaya cordata Provides New Insights into Benzylisoquinoline Alkaloids Metabolism.</title>
        <authorList>
            <person name="Liu X."/>
            <person name="Liu Y."/>
            <person name="Huang P."/>
            <person name="Ma Y."/>
            <person name="Qing Z."/>
            <person name="Tang Q."/>
            <person name="Cao H."/>
            <person name="Cheng P."/>
            <person name="Zheng Y."/>
            <person name="Yuan Z."/>
            <person name="Zhou Y."/>
            <person name="Liu J."/>
            <person name="Tang Z."/>
            <person name="Zhuo Y."/>
            <person name="Zhang Y."/>
            <person name="Yu L."/>
            <person name="Huang J."/>
            <person name="Yang P."/>
            <person name="Peng Q."/>
            <person name="Zhang J."/>
            <person name="Jiang W."/>
            <person name="Zhang Z."/>
            <person name="Lin K."/>
            <person name="Ro D.K."/>
            <person name="Chen X."/>
            <person name="Xiong X."/>
            <person name="Shang Y."/>
            <person name="Huang S."/>
            <person name="Zeng J."/>
        </authorList>
    </citation>
    <scope>NUCLEOTIDE SEQUENCE [LARGE SCALE GENOMIC DNA]</scope>
    <source>
        <strain evidence="2">cv. BLH2017</strain>
        <tissue evidence="1">Root</tissue>
    </source>
</reference>
<evidence type="ECO:0000313" key="1">
    <source>
        <dbReference type="EMBL" id="OVA14637.1"/>
    </source>
</evidence>
<dbReference type="InParanoid" id="A0A200QVY9"/>